<feature type="compositionally biased region" description="Basic and acidic residues" evidence="1">
    <location>
        <begin position="15"/>
        <end position="26"/>
    </location>
</feature>
<accession>A0AAV4TN92</accession>
<comment type="caution">
    <text evidence="2">The sequence shown here is derived from an EMBL/GenBank/DDBJ whole genome shotgun (WGS) entry which is preliminary data.</text>
</comment>
<dbReference type="EMBL" id="BPLR01011397">
    <property type="protein sequence ID" value="GIY46310.1"/>
    <property type="molecule type" value="Genomic_DNA"/>
</dbReference>
<sequence>MVAVIASSEEYKYKGIEYPAKKRDANEFSPPSKKHVVKHTKATSPTKKLPTKSPSANLKTQKKWFTTDTPSASKTSRRPPV</sequence>
<gene>
    <name evidence="2" type="ORF">CEXT_460831</name>
</gene>
<dbReference type="AlphaFoldDB" id="A0AAV4TN92"/>
<evidence type="ECO:0000313" key="2">
    <source>
        <dbReference type="EMBL" id="GIY46310.1"/>
    </source>
</evidence>
<keyword evidence="3" id="KW-1185">Reference proteome</keyword>
<protein>
    <submittedName>
        <fullName evidence="2">Uncharacterized protein</fullName>
    </submittedName>
</protein>
<feature type="compositionally biased region" description="Basic residues" evidence="1">
    <location>
        <begin position="32"/>
        <end position="41"/>
    </location>
</feature>
<feature type="region of interest" description="Disordered" evidence="1">
    <location>
        <begin position="15"/>
        <end position="81"/>
    </location>
</feature>
<name>A0AAV4TN92_CAEEX</name>
<feature type="compositionally biased region" description="Polar residues" evidence="1">
    <location>
        <begin position="42"/>
        <end position="74"/>
    </location>
</feature>
<evidence type="ECO:0000313" key="3">
    <source>
        <dbReference type="Proteomes" id="UP001054945"/>
    </source>
</evidence>
<proteinExistence type="predicted"/>
<organism evidence="2 3">
    <name type="scientific">Caerostris extrusa</name>
    <name type="common">Bark spider</name>
    <name type="synonym">Caerostris bankana</name>
    <dbReference type="NCBI Taxonomy" id="172846"/>
    <lineage>
        <taxon>Eukaryota</taxon>
        <taxon>Metazoa</taxon>
        <taxon>Ecdysozoa</taxon>
        <taxon>Arthropoda</taxon>
        <taxon>Chelicerata</taxon>
        <taxon>Arachnida</taxon>
        <taxon>Araneae</taxon>
        <taxon>Araneomorphae</taxon>
        <taxon>Entelegynae</taxon>
        <taxon>Araneoidea</taxon>
        <taxon>Araneidae</taxon>
        <taxon>Caerostris</taxon>
    </lineage>
</organism>
<evidence type="ECO:0000256" key="1">
    <source>
        <dbReference type="SAM" id="MobiDB-lite"/>
    </source>
</evidence>
<dbReference type="Proteomes" id="UP001054945">
    <property type="component" value="Unassembled WGS sequence"/>
</dbReference>
<reference evidence="2 3" key="1">
    <citation type="submission" date="2021-06" db="EMBL/GenBank/DDBJ databases">
        <title>Caerostris extrusa draft genome.</title>
        <authorList>
            <person name="Kono N."/>
            <person name="Arakawa K."/>
        </authorList>
    </citation>
    <scope>NUCLEOTIDE SEQUENCE [LARGE SCALE GENOMIC DNA]</scope>
</reference>